<keyword evidence="1" id="KW-0472">Membrane</keyword>
<reference evidence="2" key="1">
    <citation type="submission" date="2023-07" db="EMBL/GenBank/DDBJ databases">
        <title>Genomic Encyclopedia of Type Strains, Phase IV (KMG-IV): sequencing the most valuable type-strain genomes for metagenomic binning, comparative biology and taxonomic classification.</title>
        <authorList>
            <person name="Goeker M."/>
        </authorList>
    </citation>
    <scope>NUCLEOTIDE SEQUENCE</scope>
    <source>
        <strain evidence="2">DSM 26174</strain>
    </source>
</reference>
<keyword evidence="3" id="KW-1185">Reference proteome</keyword>
<evidence type="ECO:0000313" key="3">
    <source>
        <dbReference type="Proteomes" id="UP001185092"/>
    </source>
</evidence>
<dbReference type="RefSeq" id="WP_309941690.1">
    <property type="nucleotide sequence ID" value="NZ_AP025305.1"/>
</dbReference>
<name>A0AAE3XR82_9BACT</name>
<comment type="caution">
    <text evidence="2">The sequence shown here is derived from an EMBL/GenBank/DDBJ whole genome shotgun (WGS) entry which is preliminary data.</text>
</comment>
<accession>A0AAE3XR82</accession>
<protein>
    <submittedName>
        <fullName evidence="2">Uncharacterized protein</fullName>
    </submittedName>
</protein>
<gene>
    <name evidence="2" type="ORF">HNQ88_004208</name>
</gene>
<dbReference type="AlphaFoldDB" id="A0AAE3XR82"/>
<evidence type="ECO:0000256" key="1">
    <source>
        <dbReference type="SAM" id="Phobius"/>
    </source>
</evidence>
<keyword evidence="1" id="KW-0812">Transmembrane</keyword>
<sequence>MTNTQYISIGLIIIGFVSCLGIKSFDKTDNTRRFKEKQYDFFESFKHNHLADYYYELPFQLKFGGIKPFPFDSIGNKDYSWLRKPENLKIAFNAFLTVGLDKFVSQEKYFKKNNDWCCETDWENKSLNEIVSGFINSDTTSNRNDYYSKFWQRRRLENNLSETFEILSQIDKFYNQGELNLTYKKQNSVLIRLLDFDSKLISSDSTEYKAYTIEYFNYLKLAGLDNSAYKLIYYNHRLGIEKELRDSLIMTMEYDIISNDRCENFNNRDGWITHDYYHNSNRNYRP</sequence>
<feature type="transmembrane region" description="Helical" evidence="1">
    <location>
        <begin position="6"/>
        <end position="25"/>
    </location>
</feature>
<dbReference type="Proteomes" id="UP001185092">
    <property type="component" value="Unassembled WGS sequence"/>
</dbReference>
<keyword evidence="1" id="KW-1133">Transmembrane helix</keyword>
<organism evidence="2 3">
    <name type="scientific">Aureibacter tunicatorum</name>
    <dbReference type="NCBI Taxonomy" id="866807"/>
    <lineage>
        <taxon>Bacteria</taxon>
        <taxon>Pseudomonadati</taxon>
        <taxon>Bacteroidota</taxon>
        <taxon>Cytophagia</taxon>
        <taxon>Cytophagales</taxon>
        <taxon>Persicobacteraceae</taxon>
        <taxon>Aureibacter</taxon>
    </lineage>
</organism>
<proteinExistence type="predicted"/>
<evidence type="ECO:0000313" key="2">
    <source>
        <dbReference type="EMBL" id="MDR6241132.1"/>
    </source>
</evidence>
<dbReference type="EMBL" id="JAVDQD010000006">
    <property type="protein sequence ID" value="MDR6241132.1"/>
    <property type="molecule type" value="Genomic_DNA"/>
</dbReference>